<evidence type="ECO:0000313" key="2">
    <source>
        <dbReference type="Proteomes" id="UP000249542"/>
    </source>
</evidence>
<keyword evidence="2" id="KW-1185">Reference proteome</keyword>
<dbReference type="EMBL" id="QKYV01000002">
    <property type="protein sequence ID" value="PZW42740.1"/>
    <property type="molecule type" value="Genomic_DNA"/>
</dbReference>
<comment type="caution">
    <text evidence="1">The sequence shown here is derived from an EMBL/GenBank/DDBJ whole genome shotgun (WGS) entry which is preliminary data.</text>
</comment>
<dbReference type="RefSeq" id="WP_111540383.1">
    <property type="nucleotide sequence ID" value="NZ_QKYV01000002.1"/>
</dbReference>
<reference evidence="1 2" key="1">
    <citation type="submission" date="2018-06" db="EMBL/GenBank/DDBJ databases">
        <title>Genomic Encyclopedia of Archaeal and Bacterial Type Strains, Phase II (KMG-II): from individual species to whole genera.</title>
        <authorList>
            <person name="Goeker M."/>
        </authorList>
    </citation>
    <scope>NUCLEOTIDE SEQUENCE [LARGE SCALE GENOMIC DNA]</scope>
    <source>
        <strain evidence="1 2">DSM 15361</strain>
    </source>
</reference>
<dbReference type="AlphaFoldDB" id="A0A2W7K5K0"/>
<protein>
    <submittedName>
        <fullName evidence="1">Uncharacterized protein</fullName>
    </submittedName>
</protein>
<dbReference type="Proteomes" id="UP000249542">
    <property type="component" value="Unassembled WGS sequence"/>
</dbReference>
<accession>A0A2W7K5K0</accession>
<organism evidence="1 2">
    <name type="scientific">Mesonia algae</name>
    <dbReference type="NCBI Taxonomy" id="213248"/>
    <lineage>
        <taxon>Bacteria</taxon>
        <taxon>Pseudomonadati</taxon>
        <taxon>Bacteroidota</taxon>
        <taxon>Flavobacteriia</taxon>
        <taxon>Flavobacteriales</taxon>
        <taxon>Flavobacteriaceae</taxon>
        <taxon>Mesonia</taxon>
    </lineage>
</organism>
<sequence>MNFDINEVLADMLTKIKNNVDENWDQVKDTSNQFLQNKKERLELLAELRISGELSEEKFQSRLKDEKLVLEAELHAIAVISKAIAQRATNGAIEVLEKAIRTAISTIL</sequence>
<gene>
    <name evidence="1" type="ORF">LX95_01057</name>
</gene>
<proteinExistence type="predicted"/>
<name>A0A2W7K5K0_9FLAO</name>
<evidence type="ECO:0000313" key="1">
    <source>
        <dbReference type="EMBL" id="PZW42740.1"/>
    </source>
</evidence>